<evidence type="ECO:0000259" key="18">
    <source>
        <dbReference type="Pfam" id="PF02875"/>
    </source>
</evidence>
<evidence type="ECO:0000256" key="3">
    <source>
        <dbReference type="ARBA" id="ARBA00005150"/>
    </source>
</evidence>
<sequence length="469" mass="49483">MTEPVPTPDEIASLLQVEHLLDQRWPETKLEPSTTRIAALMELLGSPQRGYPSIHIAGTNGKTSVARMVDALLTAFSRRTGRTTSPHLQSAVERISIDGQPISPAKYVETYREIEPFVQLVDQQSEATGGPAMSKFEVVTAMAFAAFADAPVDVAVVEVGLGGRWDATNVVDAPVAVITPVGVDHADYLGDTVADIAGEKAGVIKKQEESLVPTETVAVIARQLPEAMEVLLAQAVRADAAVAREDSEFAVLGRQIAVGGQLLELQGLGGRYSDIYLPLHGEHQAHNAVVALAAVEAFFGAGAQRQLDIETVRAGFASVTSPGRLERLRSAPTVFVDAAHNPAGAVALAQALQEEFDFRFLVGVISVMADKDVDGILDALEPVFDQIVVTHNGSPRAMEVDALAMRAEERFGPERVITAATLPDAIETATALVEEAGAEGDGFGGVGMVITGSVVTAGAARTLFGKEPE</sequence>
<dbReference type="InterPro" id="IPR001645">
    <property type="entry name" value="Folylpolyglutamate_synth"/>
</dbReference>
<evidence type="ECO:0000256" key="9">
    <source>
        <dbReference type="ARBA" id="ARBA00022598"/>
    </source>
</evidence>
<accession>A0AAD1HAH1</accession>
<dbReference type="PIRSF" id="PIRSF001563">
    <property type="entry name" value="Folylpolyglu_synth"/>
    <property type="match status" value="1"/>
</dbReference>
<name>A0AAD1HAH1_9MYCO</name>
<feature type="domain" description="Mur ligase central" evidence="19">
    <location>
        <begin position="142"/>
        <end position="295"/>
    </location>
</feature>
<dbReference type="Gene3D" id="3.90.190.20">
    <property type="entry name" value="Mur ligase, C-terminal domain"/>
    <property type="match status" value="1"/>
</dbReference>
<comment type="subunit">
    <text evidence="5">Monomer.</text>
</comment>
<dbReference type="SUPFAM" id="SSF53623">
    <property type="entry name" value="MurD-like peptide ligases, catalytic domain"/>
    <property type="match status" value="1"/>
</dbReference>
<comment type="similarity">
    <text evidence="4">Belongs to the folylpolyglutamate synthase family.</text>
</comment>
<organism evidence="20 21">
    <name type="scientific">Mycolicibacterium moriokaense</name>
    <dbReference type="NCBI Taxonomy" id="39691"/>
    <lineage>
        <taxon>Bacteria</taxon>
        <taxon>Bacillati</taxon>
        <taxon>Actinomycetota</taxon>
        <taxon>Actinomycetes</taxon>
        <taxon>Mycobacteriales</taxon>
        <taxon>Mycobacteriaceae</taxon>
        <taxon>Mycolicibacterium</taxon>
    </lineage>
</organism>
<dbReference type="GO" id="GO:0046656">
    <property type="term" value="P:folic acid biosynthetic process"/>
    <property type="evidence" value="ECO:0007669"/>
    <property type="project" value="UniProtKB-KW"/>
</dbReference>
<evidence type="ECO:0000256" key="10">
    <source>
        <dbReference type="ARBA" id="ARBA00022723"/>
    </source>
</evidence>
<comment type="cofactor">
    <cofactor evidence="1">
        <name>Mg(2+)</name>
        <dbReference type="ChEBI" id="CHEBI:18420"/>
    </cofactor>
</comment>
<evidence type="ECO:0000259" key="19">
    <source>
        <dbReference type="Pfam" id="PF08245"/>
    </source>
</evidence>
<dbReference type="RefSeq" id="WP_083150154.1">
    <property type="nucleotide sequence ID" value="NZ_AP022560.1"/>
</dbReference>
<dbReference type="GO" id="GO:0005737">
    <property type="term" value="C:cytoplasm"/>
    <property type="evidence" value="ECO:0007669"/>
    <property type="project" value="TreeGrafter"/>
</dbReference>
<evidence type="ECO:0000256" key="13">
    <source>
        <dbReference type="ARBA" id="ARBA00022842"/>
    </source>
</evidence>
<keyword evidence="13" id="KW-0460">Magnesium</keyword>
<evidence type="ECO:0000313" key="21">
    <source>
        <dbReference type="Proteomes" id="UP000466681"/>
    </source>
</evidence>
<comment type="pathway">
    <text evidence="2">Cofactor biosynthesis; tetrahydrofolate biosynthesis; 7,8-dihydrofolate from 2-amino-4-hydroxy-6-hydroxymethyl-7,8-dihydropteridine diphosphate and 4-aminobenzoate: step 2/2.</text>
</comment>
<dbReference type="GO" id="GO:0004326">
    <property type="term" value="F:tetrahydrofolylpolyglutamate synthase activity"/>
    <property type="evidence" value="ECO:0007669"/>
    <property type="project" value="UniProtKB-EC"/>
</dbReference>
<keyword evidence="9" id="KW-0436">Ligase</keyword>
<dbReference type="EMBL" id="AP022560">
    <property type="protein sequence ID" value="BBX01692.1"/>
    <property type="molecule type" value="Genomic_DNA"/>
</dbReference>
<dbReference type="PANTHER" id="PTHR11136:SF0">
    <property type="entry name" value="DIHYDROFOLATE SYNTHETASE-RELATED"/>
    <property type="match status" value="1"/>
</dbReference>
<evidence type="ECO:0000256" key="8">
    <source>
        <dbReference type="ARBA" id="ARBA00019357"/>
    </source>
</evidence>
<keyword evidence="21" id="KW-1185">Reference proteome</keyword>
<comment type="catalytic activity">
    <reaction evidence="17">
        <text>7,8-dihydropteroate + L-glutamate + ATP = 7,8-dihydrofolate + ADP + phosphate + H(+)</text>
        <dbReference type="Rhea" id="RHEA:23584"/>
        <dbReference type="ChEBI" id="CHEBI:15378"/>
        <dbReference type="ChEBI" id="CHEBI:17839"/>
        <dbReference type="ChEBI" id="CHEBI:29985"/>
        <dbReference type="ChEBI" id="CHEBI:30616"/>
        <dbReference type="ChEBI" id="CHEBI:43474"/>
        <dbReference type="ChEBI" id="CHEBI:57451"/>
        <dbReference type="ChEBI" id="CHEBI:456216"/>
        <dbReference type="EC" id="6.3.2.12"/>
    </reaction>
</comment>
<evidence type="ECO:0000256" key="14">
    <source>
        <dbReference type="ARBA" id="ARBA00022909"/>
    </source>
</evidence>
<dbReference type="NCBIfam" id="TIGR01499">
    <property type="entry name" value="folC"/>
    <property type="match status" value="1"/>
</dbReference>
<evidence type="ECO:0000256" key="7">
    <source>
        <dbReference type="ARBA" id="ARBA00013025"/>
    </source>
</evidence>
<dbReference type="InterPro" id="IPR036615">
    <property type="entry name" value="Mur_ligase_C_dom_sf"/>
</dbReference>
<dbReference type="Proteomes" id="UP000466681">
    <property type="component" value="Chromosome"/>
</dbReference>
<dbReference type="GO" id="GO:0046872">
    <property type="term" value="F:metal ion binding"/>
    <property type="evidence" value="ECO:0007669"/>
    <property type="project" value="UniProtKB-KW"/>
</dbReference>
<dbReference type="InterPro" id="IPR036565">
    <property type="entry name" value="Mur-like_cat_sf"/>
</dbReference>
<dbReference type="PANTHER" id="PTHR11136">
    <property type="entry name" value="FOLYLPOLYGLUTAMATE SYNTHASE-RELATED"/>
    <property type="match status" value="1"/>
</dbReference>
<evidence type="ECO:0000256" key="6">
    <source>
        <dbReference type="ARBA" id="ARBA00013023"/>
    </source>
</evidence>
<feature type="domain" description="Mur ligase C-terminal" evidence="18">
    <location>
        <begin position="323"/>
        <end position="435"/>
    </location>
</feature>
<dbReference type="FunFam" id="3.40.1190.10:FF:000004">
    <property type="entry name" value="Dihydrofolate synthase/folylpolyglutamate synthase"/>
    <property type="match status" value="1"/>
</dbReference>
<dbReference type="PROSITE" id="PS01012">
    <property type="entry name" value="FOLYLPOLYGLU_SYNT_2"/>
    <property type="match status" value="1"/>
</dbReference>
<gene>
    <name evidence="20" type="primary">folC</name>
    <name evidence="20" type="ORF">MMOR_26280</name>
</gene>
<dbReference type="Pfam" id="PF08245">
    <property type="entry name" value="Mur_ligase_M"/>
    <property type="match status" value="1"/>
</dbReference>
<evidence type="ECO:0000256" key="15">
    <source>
        <dbReference type="ARBA" id="ARBA00030592"/>
    </source>
</evidence>
<dbReference type="EC" id="6.3.2.17" evidence="7"/>
<evidence type="ECO:0000313" key="20">
    <source>
        <dbReference type="EMBL" id="BBX01692.1"/>
    </source>
</evidence>
<dbReference type="GO" id="GO:0005524">
    <property type="term" value="F:ATP binding"/>
    <property type="evidence" value="ECO:0007669"/>
    <property type="project" value="UniProtKB-KW"/>
</dbReference>
<dbReference type="EC" id="6.3.2.12" evidence="6"/>
<evidence type="ECO:0000256" key="16">
    <source>
        <dbReference type="ARBA" id="ARBA00047493"/>
    </source>
</evidence>
<evidence type="ECO:0000256" key="5">
    <source>
        <dbReference type="ARBA" id="ARBA00011245"/>
    </source>
</evidence>
<keyword evidence="12" id="KW-0067">ATP-binding</keyword>
<dbReference type="Gene3D" id="3.40.1190.10">
    <property type="entry name" value="Mur-like, catalytic domain"/>
    <property type="match status" value="1"/>
</dbReference>
<dbReference type="AlphaFoldDB" id="A0AAD1HAH1"/>
<dbReference type="InterPro" id="IPR004101">
    <property type="entry name" value="Mur_ligase_C"/>
</dbReference>
<dbReference type="InterPro" id="IPR018109">
    <property type="entry name" value="Folylpolyglutamate_synth_CS"/>
</dbReference>
<proteinExistence type="inferred from homology"/>
<dbReference type="GO" id="GO:0008841">
    <property type="term" value="F:dihydrofolate synthase activity"/>
    <property type="evidence" value="ECO:0007669"/>
    <property type="project" value="UniProtKB-EC"/>
</dbReference>
<comment type="catalytic activity">
    <reaction evidence="16">
        <text>(6S)-5,6,7,8-tetrahydrofolyl-(gamma-L-Glu)(n) + L-glutamate + ATP = (6S)-5,6,7,8-tetrahydrofolyl-(gamma-L-Glu)(n+1) + ADP + phosphate + H(+)</text>
        <dbReference type="Rhea" id="RHEA:10580"/>
        <dbReference type="Rhea" id="RHEA-COMP:14738"/>
        <dbReference type="Rhea" id="RHEA-COMP:14740"/>
        <dbReference type="ChEBI" id="CHEBI:15378"/>
        <dbReference type="ChEBI" id="CHEBI:29985"/>
        <dbReference type="ChEBI" id="CHEBI:30616"/>
        <dbReference type="ChEBI" id="CHEBI:43474"/>
        <dbReference type="ChEBI" id="CHEBI:141005"/>
        <dbReference type="ChEBI" id="CHEBI:456216"/>
        <dbReference type="EC" id="6.3.2.17"/>
    </reaction>
</comment>
<keyword evidence="14" id="KW-0289">Folate biosynthesis</keyword>
<dbReference type="KEGG" id="mmor:MMOR_26280"/>
<evidence type="ECO:0000256" key="2">
    <source>
        <dbReference type="ARBA" id="ARBA00004799"/>
    </source>
</evidence>
<dbReference type="SUPFAM" id="SSF53244">
    <property type="entry name" value="MurD-like peptide ligases, peptide-binding domain"/>
    <property type="match status" value="1"/>
</dbReference>
<evidence type="ECO:0000256" key="17">
    <source>
        <dbReference type="ARBA" id="ARBA00049161"/>
    </source>
</evidence>
<evidence type="ECO:0000256" key="4">
    <source>
        <dbReference type="ARBA" id="ARBA00008276"/>
    </source>
</evidence>
<protein>
    <recommendedName>
        <fullName evidence="8">Dihydrofolate synthase/folylpolyglutamate synthase</fullName>
        <ecNumber evidence="6">6.3.2.12</ecNumber>
        <ecNumber evidence="7">6.3.2.17</ecNumber>
    </recommendedName>
    <alternativeName>
        <fullName evidence="15">Tetrahydrofolylpolyglutamate synthase</fullName>
    </alternativeName>
</protein>
<reference evidence="20 21" key="1">
    <citation type="journal article" date="2019" name="Emerg. Microbes Infect.">
        <title>Comprehensive subspecies identification of 175 nontuberculous mycobacteria species based on 7547 genomic profiles.</title>
        <authorList>
            <person name="Matsumoto Y."/>
            <person name="Kinjo T."/>
            <person name="Motooka D."/>
            <person name="Nabeya D."/>
            <person name="Jung N."/>
            <person name="Uechi K."/>
            <person name="Horii T."/>
            <person name="Iida T."/>
            <person name="Fujita J."/>
            <person name="Nakamura S."/>
        </authorList>
    </citation>
    <scope>NUCLEOTIDE SEQUENCE [LARGE SCALE GENOMIC DNA]</scope>
    <source>
        <strain evidence="20 21">JCM 6375</strain>
    </source>
</reference>
<keyword evidence="11" id="KW-0547">Nucleotide-binding</keyword>
<evidence type="ECO:0000256" key="1">
    <source>
        <dbReference type="ARBA" id="ARBA00001946"/>
    </source>
</evidence>
<evidence type="ECO:0000256" key="11">
    <source>
        <dbReference type="ARBA" id="ARBA00022741"/>
    </source>
</evidence>
<dbReference type="NCBIfam" id="NF047860">
    <property type="entry name" value="Tet-DihydfolSynFolCMyb"/>
    <property type="match status" value="1"/>
</dbReference>
<evidence type="ECO:0000256" key="12">
    <source>
        <dbReference type="ARBA" id="ARBA00022840"/>
    </source>
</evidence>
<dbReference type="InterPro" id="IPR013221">
    <property type="entry name" value="Mur_ligase_cen"/>
</dbReference>
<dbReference type="Pfam" id="PF02875">
    <property type="entry name" value="Mur_ligase_C"/>
    <property type="match status" value="1"/>
</dbReference>
<comment type="pathway">
    <text evidence="3">Cofactor biosynthesis; tetrahydrofolylpolyglutamate biosynthesis.</text>
</comment>
<keyword evidence="10" id="KW-0479">Metal-binding</keyword>